<comment type="subcellular location">
    <subcellularLocation>
        <location evidence="1">Nucleus</location>
        <location evidence="1">Nucleoplasm</location>
    </subcellularLocation>
</comment>
<dbReference type="PANTHER" id="PTHR13798">
    <property type="entry name" value="RNA BINDING MOTIF RBM PROTEIN -RELATED"/>
    <property type="match status" value="1"/>
</dbReference>
<organism evidence="7 8">
    <name type="scientific">Jatropha curcas</name>
    <name type="common">Barbados nut</name>
    <dbReference type="NCBI Taxonomy" id="180498"/>
    <lineage>
        <taxon>Eukaryota</taxon>
        <taxon>Viridiplantae</taxon>
        <taxon>Streptophyta</taxon>
        <taxon>Embryophyta</taxon>
        <taxon>Tracheophyta</taxon>
        <taxon>Spermatophyta</taxon>
        <taxon>Magnoliopsida</taxon>
        <taxon>eudicotyledons</taxon>
        <taxon>Gunneridae</taxon>
        <taxon>Pentapetalae</taxon>
        <taxon>rosids</taxon>
        <taxon>fabids</taxon>
        <taxon>Malpighiales</taxon>
        <taxon>Euphorbiaceae</taxon>
        <taxon>Crotonoideae</taxon>
        <taxon>Jatropheae</taxon>
        <taxon>Jatropha</taxon>
    </lineage>
</organism>
<feature type="compositionally biased region" description="Polar residues" evidence="5">
    <location>
        <begin position="87"/>
        <end position="102"/>
    </location>
</feature>
<dbReference type="EMBL" id="KK914446">
    <property type="protein sequence ID" value="KDP36248.1"/>
    <property type="molecule type" value="Genomic_DNA"/>
</dbReference>
<dbReference type="Pfam" id="PF00076">
    <property type="entry name" value="RRM_1"/>
    <property type="match status" value="1"/>
</dbReference>
<dbReference type="GO" id="GO:0003723">
    <property type="term" value="F:RNA binding"/>
    <property type="evidence" value="ECO:0007669"/>
    <property type="project" value="UniProtKB-UniRule"/>
</dbReference>
<dbReference type="InterPro" id="IPR035979">
    <property type="entry name" value="RBD_domain_sf"/>
</dbReference>
<keyword evidence="2 4" id="KW-0694">RNA-binding</keyword>
<sequence length="196" mass="22011">MSGNASSTVYIGNLDERVTDRVLYDILIQAGRVVDLYIPKDKETDKSKGYAFAEYETEEIAEYAVKLFTGLVVLYNRTLKFAISGQDRPSQSLQNGPITALNNKPRPHPSFPTNNVDISHQSMRLSATCRVSAYPHNYSQVPVSHGVTYHHNGYGSQFNGINYDSGRRVVGSPFDTVSRFRSRRYDSSNHASYPSY</sequence>
<protein>
    <recommendedName>
        <fullName evidence="6">RRM domain-containing protein</fullName>
    </recommendedName>
</protein>
<feature type="domain" description="RRM" evidence="6">
    <location>
        <begin position="7"/>
        <end position="86"/>
    </location>
</feature>
<feature type="region of interest" description="Disordered" evidence="5">
    <location>
        <begin position="87"/>
        <end position="108"/>
    </location>
</feature>
<evidence type="ECO:0000256" key="3">
    <source>
        <dbReference type="ARBA" id="ARBA00023242"/>
    </source>
</evidence>
<dbReference type="InterPro" id="IPR012677">
    <property type="entry name" value="Nucleotide-bd_a/b_plait_sf"/>
</dbReference>
<keyword evidence="3" id="KW-0539">Nucleus</keyword>
<dbReference type="PROSITE" id="PS50102">
    <property type="entry name" value="RRM"/>
    <property type="match status" value="1"/>
</dbReference>
<dbReference type="Proteomes" id="UP000027138">
    <property type="component" value="Unassembled WGS sequence"/>
</dbReference>
<evidence type="ECO:0000256" key="2">
    <source>
        <dbReference type="ARBA" id="ARBA00022884"/>
    </source>
</evidence>
<evidence type="ECO:0000256" key="5">
    <source>
        <dbReference type="SAM" id="MobiDB-lite"/>
    </source>
</evidence>
<dbReference type="KEGG" id="jcu:105635716"/>
<reference evidence="7 8" key="1">
    <citation type="journal article" date="2014" name="PLoS ONE">
        <title>Global Analysis of Gene Expression Profiles in Physic Nut (Jatropha curcas L.) Seedlings Exposed to Salt Stress.</title>
        <authorList>
            <person name="Zhang L."/>
            <person name="Zhang C."/>
            <person name="Wu P."/>
            <person name="Chen Y."/>
            <person name="Li M."/>
            <person name="Jiang H."/>
            <person name="Wu G."/>
        </authorList>
    </citation>
    <scope>NUCLEOTIDE SEQUENCE [LARGE SCALE GENOMIC DNA]</scope>
    <source>
        <strain evidence="8">cv. GZQX0401</strain>
        <tissue evidence="7">Young leaves</tissue>
    </source>
</reference>
<dbReference type="Gene3D" id="3.30.70.330">
    <property type="match status" value="1"/>
</dbReference>
<dbReference type="STRING" id="180498.A0A067KMQ8"/>
<accession>A0A067KMQ8</accession>
<evidence type="ECO:0000256" key="4">
    <source>
        <dbReference type="PROSITE-ProRule" id="PRU00176"/>
    </source>
</evidence>
<dbReference type="InterPro" id="IPR000504">
    <property type="entry name" value="RRM_dom"/>
</dbReference>
<dbReference type="OrthoDB" id="10259687at2759"/>
<evidence type="ECO:0000313" key="8">
    <source>
        <dbReference type="Proteomes" id="UP000027138"/>
    </source>
</evidence>
<dbReference type="SUPFAM" id="SSF54928">
    <property type="entry name" value="RNA-binding domain, RBD"/>
    <property type="match status" value="1"/>
</dbReference>
<evidence type="ECO:0000256" key="1">
    <source>
        <dbReference type="ARBA" id="ARBA00004642"/>
    </source>
</evidence>
<evidence type="ECO:0000313" key="7">
    <source>
        <dbReference type="EMBL" id="KDP36248.1"/>
    </source>
</evidence>
<gene>
    <name evidence="7" type="ORF">JCGZ_09813</name>
</gene>
<dbReference type="InterPro" id="IPR052285">
    <property type="entry name" value="NEXT_complex_subunit"/>
</dbReference>
<dbReference type="SMART" id="SM00360">
    <property type="entry name" value="RRM"/>
    <property type="match status" value="1"/>
</dbReference>
<dbReference type="AlphaFoldDB" id="A0A067KMQ8"/>
<keyword evidence="8" id="KW-1185">Reference proteome</keyword>
<proteinExistence type="predicted"/>
<evidence type="ECO:0000259" key="6">
    <source>
        <dbReference type="PROSITE" id="PS50102"/>
    </source>
</evidence>
<dbReference type="GO" id="GO:0005654">
    <property type="term" value="C:nucleoplasm"/>
    <property type="evidence" value="ECO:0007669"/>
    <property type="project" value="UniProtKB-SubCell"/>
</dbReference>
<name>A0A067KMQ8_JATCU</name>
<dbReference type="PANTHER" id="PTHR13798:SF11">
    <property type="entry name" value="RNA-BINDING PROTEIN 7-RELATED"/>
    <property type="match status" value="1"/>
</dbReference>